<dbReference type="SUPFAM" id="SSF52540">
    <property type="entry name" value="P-loop containing nucleoside triphosphate hydrolases"/>
    <property type="match status" value="1"/>
</dbReference>
<evidence type="ECO:0000313" key="4">
    <source>
        <dbReference type="Proteomes" id="UP000604273"/>
    </source>
</evidence>
<evidence type="ECO:0000256" key="1">
    <source>
        <dbReference type="SAM" id="MobiDB-lite"/>
    </source>
</evidence>
<dbReference type="OrthoDB" id="427518at2759"/>
<protein>
    <recommendedName>
        <fullName evidence="2">NACHT domain-containing protein</fullName>
    </recommendedName>
</protein>
<dbReference type="Proteomes" id="UP000604273">
    <property type="component" value="Unassembled WGS sequence"/>
</dbReference>
<dbReference type="PANTHER" id="PTHR46312">
    <property type="entry name" value="NACHT DOMAIN-CONTAINING PROTEIN"/>
    <property type="match status" value="1"/>
</dbReference>
<dbReference type="Gene3D" id="3.40.50.300">
    <property type="entry name" value="P-loop containing nucleotide triphosphate hydrolases"/>
    <property type="match status" value="1"/>
</dbReference>
<dbReference type="PROSITE" id="PS50837">
    <property type="entry name" value="NACHT"/>
    <property type="match status" value="1"/>
</dbReference>
<dbReference type="InterPro" id="IPR016024">
    <property type="entry name" value="ARM-type_fold"/>
</dbReference>
<gene>
    <name evidence="3" type="ORF">FGADI_9515</name>
</gene>
<dbReference type="InterPro" id="IPR011989">
    <property type="entry name" value="ARM-like"/>
</dbReference>
<sequence length="1322" mass="150176">MPSTIAAPDPDPLHHDLDPEQLGQDAKSSEETPQNQRLAAADDWLLQHCYIKENLEIERLSGERLPLEQCYINLMIVPHARTQASRLSNLTPSNKIANLSLFRRLNIQGPDGGVKVSFHDIFNAARSRSAASKHSTRILIRGQAGVGKTTFCKKAVNDFVQNKVWKQHFDRILWVRLRNLLSRNGRYNLEELFSDEFFSQHPNCSDLAGALRDACTDSVGGKTLFLLDGLDEIWHLLQPGDDLARLVICLLNQPNVLALSRPSVAIRSSIQPFDLELEMIGFGTDQVYEYVKHMEPEKHKDIQSFLSSRPLIQDLVRIPIQLDALCYGWDQVHNQGPETMTDLYQSIEKGLWRKDIVRLGKSKTGSAVTENDKVSDTEVEGLIENETRLIEQLAFTGLCNSIVEFQEKHVNIICQYIGTHSAFVDKTLPKLSFLRTSDSSVGKPSRTYHFLHLTLQEYFAARYFVRIWLQKNKADLVCINFDQNEKLHASNSFLTAMKPKDFLAQNKYSSRYNIMWRFVMGLLHSGRNGSDESALHFLRTIDTEPLDLIGIAHQRLTMHCLAELRPSVSSEKLKIHRSRLEAHLVRWVTFQAQSRKLSEGTLANEPEFPNQAHLMMLQNEDPATFRAALMAYKKRMHSGSQVPPEFVHVLTCRLRNVGFEKTQKHGGTLLESNVSTIVKFLGPPEYWTESVKLALSLSLENRNPWVASGILSALSDYPEIIATYIEDISTILDFDDAGLRWRTMVRLSEQKNLPQSTLNRMAKFLCRPEETRLAREKVLEMLTAESYWINYLTLNAKEDEGGENIGDDSAHLVQIGLKLIEYGGPENAAIGTLALGFQYQQLLRKAINRILTNLVRDDVVIRLASLDALARQTNLEIEDLRAVSDCLDNPNRAVQLAAVKALEGRSELSRMDDTLCSLVKFLRVGSLDIDSELRLVAERILRCQESLPVRVMELMICCFSDETTTQAVRQKPLFIPGGFSDVMPPFPEAELNKVILYLRSEHRKIRRGALLLFDGQPKLPETVLRAIIECLVDDYEPIRRQAMRTLESHRSDFNERLYSAIERHLDVEDGAKRDLVFQTVYRTAGCAEAVRQAIDKALHDRDNLVRLNALTYWIQHPEIPGRLHEAVAACCAALTPNHPKGRNGMIKMLSHETKRFLPDSRTLYSLADFLDDDDVDTRRHTVSYLSRHPNVPPEITARIATKISAFPNDIFQYTSSMTILLQHNDAYGATLARANVDEQLKFLLERSDTMHIAWYMKNGQSMIETGSGVMYKELDDPRAFADAVDMARKKAEMPDVVARPAGYHDSEWDLSVSSLGEVWREK</sequence>
<evidence type="ECO:0000259" key="2">
    <source>
        <dbReference type="PROSITE" id="PS50837"/>
    </source>
</evidence>
<feature type="region of interest" description="Disordered" evidence="1">
    <location>
        <begin position="1"/>
        <end position="35"/>
    </location>
</feature>
<accession>A0A8H4SZI9</accession>
<dbReference type="SUPFAM" id="SSF48371">
    <property type="entry name" value="ARM repeat"/>
    <property type="match status" value="1"/>
</dbReference>
<dbReference type="Gene3D" id="1.25.10.10">
    <property type="entry name" value="Leucine-rich Repeat Variant"/>
    <property type="match status" value="1"/>
</dbReference>
<proteinExistence type="predicted"/>
<dbReference type="InterPro" id="IPR007111">
    <property type="entry name" value="NACHT_NTPase"/>
</dbReference>
<evidence type="ECO:0000313" key="3">
    <source>
        <dbReference type="EMBL" id="KAF4948611.1"/>
    </source>
</evidence>
<dbReference type="Pfam" id="PF05729">
    <property type="entry name" value="NACHT"/>
    <property type="match status" value="1"/>
</dbReference>
<dbReference type="EMBL" id="JABFAI010000257">
    <property type="protein sequence ID" value="KAF4948611.1"/>
    <property type="molecule type" value="Genomic_DNA"/>
</dbReference>
<dbReference type="Pfam" id="PF23238">
    <property type="entry name" value="DUF7068"/>
    <property type="match status" value="1"/>
</dbReference>
<reference evidence="3" key="2">
    <citation type="submission" date="2020-05" db="EMBL/GenBank/DDBJ databases">
        <authorList>
            <person name="Kim H.-S."/>
            <person name="Proctor R.H."/>
            <person name="Brown D.W."/>
        </authorList>
    </citation>
    <scope>NUCLEOTIDE SEQUENCE</scope>
    <source>
        <strain evidence="3">NRRL 45417</strain>
    </source>
</reference>
<keyword evidence="4" id="KW-1185">Reference proteome</keyword>
<comment type="caution">
    <text evidence="3">The sequence shown here is derived from an EMBL/GenBank/DDBJ whole genome shotgun (WGS) entry which is preliminary data.</text>
</comment>
<dbReference type="InterPro" id="IPR055496">
    <property type="entry name" value="DUF7068"/>
</dbReference>
<dbReference type="PANTHER" id="PTHR46312:SF2">
    <property type="entry name" value="NUCLEOTIDE-BINDING OLIGOMERIZATION DOMAIN-CONTAINING PROTEIN 2-LIKE"/>
    <property type="match status" value="1"/>
</dbReference>
<reference evidence="3" key="1">
    <citation type="journal article" date="2020" name="BMC Genomics">
        <title>Correction to: Identification and distribution of gene clusters required for synthesis of sphingolipid metabolism inhibitors in diverse species of the filamentous fungus Fusarium.</title>
        <authorList>
            <person name="Kim H.S."/>
            <person name="Lohmar J.M."/>
            <person name="Busman M."/>
            <person name="Brown D.W."/>
            <person name="Naumann T.A."/>
            <person name="Divon H.H."/>
            <person name="Lysoe E."/>
            <person name="Uhlig S."/>
            <person name="Proctor R.H."/>
        </authorList>
    </citation>
    <scope>NUCLEOTIDE SEQUENCE</scope>
    <source>
        <strain evidence="3">NRRL 45417</strain>
    </source>
</reference>
<organism evidence="3 4">
    <name type="scientific">Fusarium gaditjirri</name>
    <dbReference type="NCBI Taxonomy" id="282569"/>
    <lineage>
        <taxon>Eukaryota</taxon>
        <taxon>Fungi</taxon>
        <taxon>Dikarya</taxon>
        <taxon>Ascomycota</taxon>
        <taxon>Pezizomycotina</taxon>
        <taxon>Sordariomycetes</taxon>
        <taxon>Hypocreomycetidae</taxon>
        <taxon>Hypocreales</taxon>
        <taxon>Nectriaceae</taxon>
        <taxon>Fusarium</taxon>
        <taxon>Fusarium nisikadoi species complex</taxon>
    </lineage>
</organism>
<name>A0A8H4SZI9_9HYPO</name>
<dbReference type="InterPro" id="IPR027417">
    <property type="entry name" value="P-loop_NTPase"/>
</dbReference>
<feature type="domain" description="NACHT" evidence="2">
    <location>
        <begin position="136"/>
        <end position="233"/>
    </location>
</feature>